<dbReference type="SUPFAM" id="SSF55729">
    <property type="entry name" value="Acyl-CoA N-acyltransferases (Nat)"/>
    <property type="match status" value="1"/>
</dbReference>
<sequence>MAASTPVLSPAPDTVTDATPGRIAEESAAPLEAPRSVETAAASPRPTVSIVPGYRPGILARTLQMHLDYYYPTERWGREFEAVLSTTLGDLLARLDKPVNQVWSAVMATPGLDPEASPAERIVGVVYVDGECSGKEGVARLRCFIVDGQARGLGIGKELLSAAMEFVRLSGFRECQLTTMRKLTAARRLYEREGFKEAGETWFEGFGKGVMELKYVWHPSDEV</sequence>
<dbReference type="EMBL" id="CP003010">
    <property type="protein sequence ID" value="AEO65830.1"/>
    <property type="molecule type" value="Genomic_DNA"/>
</dbReference>
<dbReference type="InterPro" id="IPR016181">
    <property type="entry name" value="Acyl_CoA_acyltransferase"/>
</dbReference>
<dbReference type="InterPro" id="IPR000182">
    <property type="entry name" value="GNAT_dom"/>
</dbReference>
<dbReference type="RefSeq" id="XP_003652166.1">
    <property type="nucleotide sequence ID" value="XM_003652118.1"/>
</dbReference>
<dbReference type="Pfam" id="PF13508">
    <property type="entry name" value="Acetyltransf_7"/>
    <property type="match status" value="1"/>
</dbReference>
<feature type="domain" description="N-acetyltransferase" evidence="3">
    <location>
        <begin position="82"/>
        <end position="217"/>
    </location>
</feature>
<dbReference type="CDD" id="cd04301">
    <property type="entry name" value="NAT_SF"/>
    <property type="match status" value="1"/>
</dbReference>
<gene>
    <name evidence="4" type="ORF">THITE_2113330</name>
</gene>
<feature type="region of interest" description="Disordered" evidence="2">
    <location>
        <begin position="1"/>
        <end position="21"/>
    </location>
</feature>
<name>G2R2F7_THETT</name>
<dbReference type="eggNOG" id="ENOG502S4C3">
    <property type="taxonomic scope" value="Eukaryota"/>
</dbReference>
<dbReference type="KEGG" id="ttt:THITE_2113330"/>
<accession>G2R2F7</accession>
<keyword evidence="1" id="KW-0808">Transferase</keyword>
<dbReference type="SMR" id="G2R2F7"/>
<dbReference type="InterPro" id="IPR050769">
    <property type="entry name" value="NAT_camello-type"/>
</dbReference>
<dbReference type="OrthoDB" id="41532at2759"/>
<dbReference type="PANTHER" id="PTHR13947:SF37">
    <property type="entry name" value="LD18367P"/>
    <property type="match status" value="1"/>
</dbReference>
<dbReference type="GO" id="GO:0008080">
    <property type="term" value="F:N-acetyltransferase activity"/>
    <property type="evidence" value="ECO:0007669"/>
    <property type="project" value="InterPro"/>
</dbReference>
<evidence type="ECO:0000313" key="5">
    <source>
        <dbReference type="Proteomes" id="UP000008181"/>
    </source>
</evidence>
<evidence type="ECO:0000256" key="1">
    <source>
        <dbReference type="ARBA" id="ARBA00022679"/>
    </source>
</evidence>
<dbReference type="Proteomes" id="UP000008181">
    <property type="component" value="Chromosome 2"/>
</dbReference>
<evidence type="ECO:0000313" key="4">
    <source>
        <dbReference type="EMBL" id="AEO65830.1"/>
    </source>
</evidence>
<protein>
    <recommendedName>
        <fullName evidence="3">N-acetyltransferase domain-containing protein</fullName>
    </recommendedName>
</protein>
<organism evidence="4 5">
    <name type="scientific">Thermothielavioides terrestris (strain ATCC 38088 / NRRL 8126)</name>
    <name type="common">Thielavia terrestris</name>
    <dbReference type="NCBI Taxonomy" id="578455"/>
    <lineage>
        <taxon>Eukaryota</taxon>
        <taxon>Fungi</taxon>
        <taxon>Dikarya</taxon>
        <taxon>Ascomycota</taxon>
        <taxon>Pezizomycotina</taxon>
        <taxon>Sordariomycetes</taxon>
        <taxon>Sordariomycetidae</taxon>
        <taxon>Sordariales</taxon>
        <taxon>Chaetomiaceae</taxon>
        <taxon>Thermothielavioides</taxon>
        <taxon>Thermothielavioides terrestris</taxon>
    </lineage>
</organism>
<reference evidence="4 5" key="1">
    <citation type="journal article" date="2011" name="Nat. Biotechnol.">
        <title>Comparative genomic analysis of the thermophilic biomass-degrading fungi Myceliophthora thermophila and Thielavia terrestris.</title>
        <authorList>
            <person name="Berka R.M."/>
            <person name="Grigoriev I.V."/>
            <person name="Otillar R."/>
            <person name="Salamov A."/>
            <person name="Grimwood J."/>
            <person name="Reid I."/>
            <person name="Ishmael N."/>
            <person name="John T."/>
            <person name="Darmond C."/>
            <person name="Moisan M.-C."/>
            <person name="Henrissat B."/>
            <person name="Coutinho P.M."/>
            <person name="Lombard V."/>
            <person name="Natvig D.O."/>
            <person name="Lindquist E."/>
            <person name="Schmutz J."/>
            <person name="Lucas S."/>
            <person name="Harris P."/>
            <person name="Powlowski J."/>
            <person name="Bellemare A."/>
            <person name="Taylor D."/>
            <person name="Butler G."/>
            <person name="de Vries R.P."/>
            <person name="Allijn I.E."/>
            <person name="van den Brink J."/>
            <person name="Ushinsky S."/>
            <person name="Storms R."/>
            <person name="Powell A.J."/>
            <person name="Paulsen I.T."/>
            <person name="Elbourne L.D.H."/>
            <person name="Baker S.E."/>
            <person name="Magnuson J."/>
            <person name="LaBoissiere S."/>
            <person name="Clutterbuck A.J."/>
            <person name="Martinez D."/>
            <person name="Wogulis M."/>
            <person name="de Leon A.L."/>
            <person name="Rey M.W."/>
            <person name="Tsang A."/>
        </authorList>
    </citation>
    <scope>NUCLEOTIDE SEQUENCE [LARGE SCALE GENOMIC DNA]</scope>
    <source>
        <strain evidence="5">ATCC 38088 / NRRL 8126</strain>
    </source>
</reference>
<evidence type="ECO:0000256" key="2">
    <source>
        <dbReference type="SAM" id="MobiDB-lite"/>
    </source>
</evidence>
<dbReference type="AlphaFoldDB" id="G2R2F7"/>
<dbReference type="GeneID" id="11516688"/>
<proteinExistence type="predicted"/>
<dbReference type="Gene3D" id="3.40.630.30">
    <property type="match status" value="1"/>
</dbReference>
<keyword evidence="5" id="KW-1185">Reference proteome</keyword>
<dbReference type="STRING" id="578455.G2R2F7"/>
<dbReference type="PANTHER" id="PTHR13947">
    <property type="entry name" value="GNAT FAMILY N-ACETYLTRANSFERASE"/>
    <property type="match status" value="1"/>
</dbReference>
<dbReference type="HOGENOM" id="CLU_1240879_0_0_1"/>
<evidence type="ECO:0000259" key="3">
    <source>
        <dbReference type="PROSITE" id="PS51186"/>
    </source>
</evidence>
<dbReference type="PROSITE" id="PS51186">
    <property type="entry name" value="GNAT"/>
    <property type="match status" value="1"/>
</dbReference>